<keyword evidence="5" id="KW-1185">Reference proteome</keyword>
<dbReference type="InterPro" id="IPR050272">
    <property type="entry name" value="Isochorismatase-like_hydrls"/>
</dbReference>
<dbReference type="GO" id="GO:0016787">
    <property type="term" value="F:hydrolase activity"/>
    <property type="evidence" value="ECO:0007669"/>
    <property type="project" value="UniProtKB-KW"/>
</dbReference>
<comment type="similarity">
    <text evidence="1">Belongs to the isochorismatase family.</text>
</comment>
<accession>A0A6V8HDY2</accession>
<organism evidence="4 5">
    <name type="scientific">Talaromyces pinophilus</name>
    <name type="common">Penicillium pinophilum</name>
    <dbReference type="NCBI Taxonomy" id="128442"/>
    <lineage>
        <taxon>Eukaryota</taxon>
        <taxon>Fungi</taxon>
        <taxon>Dikarya</taxon>
        <taxon>Ascomycota</taxon>
        <taxon>Pezizomycotina</taxon>
        <taxon>Eurotiomycetes</taxon>
        <taxon>Eurotiomycetidae</taxon>
        <taxon>Eurotiales</taxon>
        <taxon>Trichocomaceae</taxon>
        <taxon>Talaromyces</taxon>
        <taxon>Talaromyces sect. Talaromyces</taxon>
    </lineage>
</organism>
<protein>
    <recommendedName>
        <fullName evidence="3">Isochorismatase-like domain-containing protein</fullName>
    </recommendedName>
</protein>
<evidence type="ECO:0000313" key="5">
    <source>
        <dbReference type="Proteomes" id="UP000053095"/>
    </source>
</evidence>
<dbReference type="Gene3D" id="3.40.50.850">
    <property type="entry name" value="Isochorismatase-like"/>
    <property type="match status" value="1"/>
</dbReference>
<dbReference type="CDD" id="cd00431">
    <property type="entry name" value="cysteine_hydrolases"/>
    <property type="match status" value="1"/>
</dbReference>
<proteinExistence type="inferred from homology"/>
<evidence type="ECO:0000256" key="1">
    <source>
        <dbReference type="ARBA" id="ARBA00006336"/>
    </source>
</evidence>
<dbReference type="SUPFAM" id="SSF52499">
    <property type="entry name" value="Isochorismatase-like hydrolases"/>
    <property type="match status" value="1"/>
</dbReference>
<dbReference type="PANTHER" id="PTHR43540:SF6">
    <property type="entry name" value="ISOCHORISMATASE-LIKE DOMAIN-CONTAINING PROTEIN"/>
    <property type="match status" value="1"/>
</dbReference>
<evidence type="ECO:0000313" key="4">
    <source>
        <dbReference type="EMBL" id="GAM39531.1"/>
    </source>
</evidence>
<feature type="domain" description="Isochorismatase-like" evidence="3">
    <location>
        <begin position="7"/>
        <end position="158"/>
    </location>
</feature>
<evidence type="ECO:0000256" key="2">
    <source>
        <dbReference type="ARBA" id="ARBA00022801"/>
    </source>
</evidence>
<dbReference type="PANTHER" id="PTHR43540">
    <property type="entry name" value="PEROXYUREIDOACRYLATE/UREIDOACRYLATE AMIDOHYDROLASE-RELATED"/>
    <property type="match status" value="1"/>
</dbReference>
<dbReference type="InterPro" id="IPR000868">
    <property type="entry name" value="Isochorismatase-like_dom"/>
</dbReference>
<dbReference type="InterPro" id="IPR036380">
    <property type="entry name" value="Isochorismatase-like_sf"/>
</dbReference>
<evidence type="ECO:0000259" key="3">
    <source>
        <dbReference type="Pfam" id="PF00857"/>
    </source>
</evidence>
<keyword evidence="2" id="KW-0378">Hydrolase</keyword>
<dbReference type="EMBL" id="DF933830">
    <property type="protein sequence ID" value="GAM39531.1"/>
    <property type="molecule type" value="Genomic_DNA"/>
</dbReference>
<dbReference type="AlphaFoldDB" id="A0A6V8HDY2"/>
<dbReference type="Proteomes" id="UP000053095">
    <property type="component" value="Unassembled WGS sequence"/>
</dbReference>
<gene>
    <name evidence="4" type="ORF">TCE0_034r11160</name>
</gene>
<dbReference type="Pfam" id="PF00857">
    <property type="entry name" value="Isochorismatase"/>
    <property type="match status" value="1"/>
</dbReference>
<name>A0A6V8HDY2_TALPI</name>
<reference evidence="5" key="1">
    <citation type="journal article" date="2015" name="Genome Announc.">
        <title>Draft genome sequence of Talaromyces cellulolyticus strain Y-94, a source of lignocellulosic biomass-degrading enzymes.</title>
        <authorList>
            <person name="Fujii T."/>
            <person name="Koike H."/>
            <person name="Sawayama S."/>
            <person name="Yano S."/>
            <person name="Inoue H."/>
        </authorList>
    </citation>
    <scope>NUCLEOTIDE SEQUENCE [LARGE SCALE GENOMIC DNA]</scope>
    <source>
        <strain evidence="5">Y-94</strain>
    </source>
</reference>
<comment type="caution">
    <text evidence="4">The sequence shown here is derived from an EMBL/GenBank/DDBJ whole genome shotgun (WGS) entry which is preliminary data.</text>
</comment>
<sequence length="167" mass="18128">MGEGSLLEVPVARAVVENVSRVSQALCSAGGTISYAQYKYDPEESHRWVSHYDRMTSDALKQIQEAFTLEDLIMPKTRWNVSIPGTCDLDSLLKAEGIDMLIIAGTATNCCCESTMRDTMQMGYHVLFVQDGNATSGDAAHNASLANMVLFGDVLSADEAISRIETA</sequence>